<dbReference type="Pfam" id="PF03480">
    <property type="entry name" value="DctP"/>
    <property type="match status" value="1"/>
</dbReference>
<evidence type="ECO:0008006" key="5">
    <source>
        <dbReference type="Google" id="ProtNLM"/>
    </source>
</evidence>
<keyword evidence="1 2" id="KW-0732">Signal</keyword>
<sequence>MARRVLLPVVLALAGALAFAACTPGVGTGGKSGSQVVVLRLAAIGDPADNPQYVGPATFAEQLEVVSDGRIRVELDTESFADHAADEESDLVAAIAAGDVDGGWPATRAFAAAGIPGLEVVEAPMTLTSHAAVRDLVTSPVADDLLARLGGSGVVGLSLTAGPLRRPFATGEPLLGPETWAGRRVRSYNSPVQDAALEALGATPVRAGTGWLRMVGQGELDAVEMDVAQYHANGHSTEAGHLTTGVVLWPKVFVPVLSQARWDSMTELQRGWVTRAAELAREASVQADHDDRAAFSELCSRGVRGHAAGERARGRMVRALRPVLADLADDPLWADVQAVAERHPEPASLEAAACVPRATYEVRSDIRVPGTVSAIPDGTYRVSVSTEEVLAALGPGKESTAGVWTLRVADGTYELDCVPHRDSTGTDCDNTEGLHGTGFDVNPMMAGRVSGDGDVAYFVHDPELARARSDCTFPAGIQLDRESCYPRTVDRVRWSFDGARLTLTDLVADIGTWQYVVKPWQRIED</sequence>
<reference evidence="4" key="1">
    <citation type="journal article" date="2019" name="Int. J. Syst. Evol. Microbiol.">
        <title>The Global Catalogue of Microorganisms (GCM) 10K type strain sequencing project: providing services to taxonomists for standard genome sequencing and annotation.</title>
        <authorList>
            <consortium name="The Broad Institute Genomics Platform"/>
            <consortium name="The Broad Institute Genome Sequencing Center for Infectious Disease"/>
            <person name="Wu L."/>
            <person name="Ma J."/>
        </authorList>
    </citation>
    <scope>NUCLEOTIDE SEQUENCE [LARGE SCALE GENOMIC DNA]</scope>
    <source>
        <strain evidence="4">CGMCC 1.12791</strain>
    </source>
</reference>
<feature type="chain" id="PRO_5045118808" description="TRAP-type C4-dicarboxylate transport system, substrate-binding protein" evidence="2">
    <location>
        <begin position="21"/>
        <end position="525"/>
    </location>
</feature>
<dbReference type="RefSeq" id="WP_191279144.1">
    <property type="nucleotide sequence ID" value="NZ_BNAD01000004.1"/>
</dbReference>
<dbReference type="InterPro" id="IPR018389">
    <property type="entry name" value="DctP_fam"/>
</dbReference>
<gene>
    <name evidence="3" type="ORF">GCM10011376_17970</name>
</gene>
<dbReference type="PANTHER" id="PTHR33376">
    <property type="match status" value="1"/>
</dbReference>
<dbReference type="PROSITE" id="PS51257">
    <property type="entry name" value="PROKAR_LIPOPROTEIN"/>
    <property type="match status" value="1"/>
</dbReference>
<comment type="caution">
    <text evidence="3">The sequence shown here is derived from an EMBL/GenBank/DDBJ whole genome shotgun (WGS) entry which is preliminary data.</text>
</comment>
<evidence type="ECO:0000256" key="1">
    <source>
        <dbReference type="ARBA" id="ARBA00022729"/>
    </source>
</evidence>
<evidence type="ECO:0000313" key="3">
    <source>
        <dbReference type="EMBL" id="GHE17187.1"/>
    </source>
</evidence>
<name>A0ABQ3HHR4_9ACTN</name>
<keyword evidence="4" id="KW-1185">Reference proteome</keyword>
<dbReference type="PANTHER" id="PTHR33376:SF5">
    <property type="entry name" value="EXTRACYTOPLASMIC SOLUTE RECEPTOR PROTEIN"/>
    <property type="match status" value="1"/>
</dbReference>
<proteinExistence type="predicted"/>
<evidence type="ECO:0000256" key="2">
    <source>
        <dbReference type="SAM" id="SignalP"/>
    </source>
</evidence>
<feature type="signal peptide" evidence="2">
    <location>
        <begin position="1"/>
        <end position="20"/>
    </location>
</feature>
<evidence type="ECO:0000313" key="4">
    <source>
        <dbReference type="Proteomes" id="UP000597341"/>
    </source>
</evidence>
<dbReference type="InterPro" id="IPR038404">
    <property type="entry name" value="TRAP_DctP_sf"/>
</dbReference>
<dbReference type="Gene3D" id="3.40.190.170">
    <property type="entry name" value="Bacterial extracellular solute-binding protein, family 7"/>
    <property type="match status" value="1"/>
</dbReference>
<dbReference type="Proteomes" id="UP000597341">
    <property type="component" value="Unassembled WGS sequence"/>
</dbReference>
<dbReference type="EMBL" id="BNAD01000004">
    <property type="protein sequence ID" value="GHE17187.1"/>
    <property type="molecule type" value="Genomic_DNA"/>
</dbReference>
<protein>
    <recommendedName>
        <fullName evidence="5">TRAP-type C4-dicarboxylate transport system, substrate-binding protein</fullName>
    </recommendedName>
</protein>
<accession>A0ABQ3HHR4</accession>
<organism evidence="3 4">
    <name type="scientific">Nocardioides flavus</name>
    <name type="common">ex Wang et al. 2016</name>
    <dbReference type="NCBI Taxonomy" id="2058780"/>
    <lineage>
        <taxon>Bacteria</taxon>
        <taxon>Bacillati</taxon>
        <taxon>Actinomycetota</taxon>
        <taxon>Actinomycetes</taxon>
        <taxon>Propionibacteriales</taxon>
        <taxon>Nocardioidaceae</taxon>
        <taxon>Nocardioides</taxon>
    </lineage>
</organism>